<evidence type="ECO:0000313" key="3">
    <source>
        <dbReference type="Proteomes" id="UP000219338"/>
    </source>
</evidence>
<evidence type="ECO:0000259" key="1">
    <source>
        <dbReference type="Pfam" id="PF12937"/>
    </source>
</evidence>
<dbReference type="InterPro" id="IPR032675">
    <property type="entry name" value="LRR_dom_sf"/>
</dbReference>
<feature type="domain" description="F-box" evidence="1">
    <location>
        <begin position="6"/>
        <end position="61"/>
    </location>
</feature>
<protein>
    <recommendedName>
        <fullName evidence="1">F-box domain-containing protein</fullName>
    </recommendedName>
</protein>
<sequence>MDPSSGLPLELLLKIFRHYLYDRDIPVQSFDFSDGLWVLGKVNRTWRSAILYDKSLWSKINVAINYPPQDFIRPLPGFTLLEEEEPLNEVTTIALTPTTNQVLSYILLRSEDMPLAISLHFPAKRMNLDNAPSPVYRPFFSVLSEESPRWCTLDLVAPSPIWEDFANIPLSRLPLLQKVHGTLQHGHCLLQVIQRSSNVVDLAVELRYPDGNHAGGNTIHMPRLCKLLVSTPPLLDAIIAPNLKSLTVMNTYYASSSPHVHPVSNFTRRSGCSLTNLELHWNGIANELFDLLSSIPTLESLSLFHNDFKVAFDKEMKLLPSVLPRLRALSIHRDVIVRHRQRLVNKLDPFPDATPVIDTIQSIIAGGVLESVNVGLIVVDVFSNVARQQLSLLNSSPRVKVQIRQWSSDLMAWSNWDRLDRVMQFPRLSPSRSASAWSIHQRDWKMQREDPVA</sequence>
<dbReference type="AlphaFoldDB" id="A0A284SAB3"/>
<dbReference type="EMBL" id="FUEG01000050">
    <property type="protein sequence ID" value="SJL17919.1"/>
    <property type="molecule type" value="Genomic_DNA"/>
</dbReference>
<reference evidence="3" key="1">
    <citation type="journal article" date="2017" name="Nat. Ecol. Evol.">
        <title>Genome expansion and lineage-specific genetic innovations in the forest pathogenic fungi Armillaria.</title>
        <authorList>
            <person name="Sipos G."/>
            <person name="Prasanna A.N."/>
            <person name="Walter M.C."/>
            <person name="O'Connor E."/>
            <person name="Balint B."/>
            <person name="Krizsan K."/>
            <person name="Kiss B."/>
            <person name="Hess J."/>
            <person name="Varga T."/>
            <person name="Slot J."/>
            <person name="Riley R."/>
            <person name="Boka B."/>
            <person name="Rigling D."/>
            <person name="Barry K."/>
            <person name="Lee J."/>
            <person name="Mihaltcheva S."/>
            <person name="LaButti K."/>
            <person name="Lipzen A."/>
            <person name="Waldron R."/>
            <person name="Moloney N.M."/>
            <person name="Sperisen C."/>
            <person name="Kredics L."/>
            <person name="Vagvoelgyi C."/>
            <person name="Patrignani A."/>
            <person name="Fitzpatrick D."/>
            <person name="Nagy I."/>
            <person name="Doyle S."/>
            <person name="Anderson J.B."/>
            <person name="Grigoriev I.V."/>
            <person name="Gueldener U."/>
            <person name="Muensterkoetter M."/>
            <person name="Nagy L.G."/>
        </authorList>
    </citation>
    <scope>NUCLEOTIDE SEQUENCE [LARGE SCALE GENOMIC DNA]</scope>
    <source>
        <strain evidence="3">C18/9</strain>
    </source>
</reference>
<dbReference type="InterPro" id="IPR001810">
    <property type="entry name" value="F-box_dom"/>
</dbReference>
<dbReference type="SUPFAM" id="SSF52047">
    <property type="entry name" value="RNI-like"/>
    <property type="match status" value="1"/>
</dbReference>
<keyword evidence="3" id="KW-1185">Reference proteome</keyword>
<organism evidence="2 3">
    <name type="scientific">Armillaria ostoyae</name>
    <name type="common">Armillaria root rot fungus</name>
    <dbReference type="NCBI Taxonomy" id="47428"/>
    <lineage>
        <taxon>Eukaryota</taxon>
        <taxon>Fungi</taxon>
        <taxon>Dikarya</taxon>
        <taxon>Basidiomycota</taxon>
        <taxon>Agaricomycotina</taxon>
        <taxon>Agaricomycetes</taxon>
        <taxon>Agaricomycetidae</taxon>
        <taxon>Agaricales</taxon>
        <taxon>Marasmiineae</taxon>
        <taxon>Physalacriaceae</taxon>
        <taxon>Armillaria</taxon>
    </lineage>
</organism>
<evidence type="ECO:0000313" key="2">
    <source>
        <dbReference type="EMBL" id="SJL17919.1"/>
    </source>
</evidence>
<dbReference type="Pfam" id="PF12937">
    <property type="entry name" value="F-box-like"/>
    <property type="match status" value="1"/>
</dbReference>
<dbReference type="Proteomes" id="UP000219338">
    <property type="component" value="Unassembled WGS sequence"/>
</dbReference>
<dbReference type="OrthoDB" id="2966358at2759"/>
<name>A0A284SAB3_ARMOS</name>
<proteinExistence type="predicted"/>
<accession>A0A284SAB3</accession>
<dbReference type="Gene3D" id="3.80.10.10">
    <property type="entry name" value="Ribonuclease Inhibitor"/>
    <property type="match status" value="1"/>
</dbReference>
<gene>
    <name evidence="2" type="ORF">ARMOST_21489</name>
</gene>